<dbReference type="AlphaFoldDB" id="W0NTR7"/>
<organism evidence="10">
    <name type="scientific">uncultured organism</name>
    <dbReference type="NCBI Taxonomy" id="155900"/>
    <lineage>
        <taxon>unclassified sequences</taxon>
        <taxon>environmental samples</taxon>
    </lineage>
</organism>
<dbReference type="GO" id="GO:0008033">
    <property type="term" value="P:tRNA processing"/>
    <property type="evidence" value="ECO:0007669"/>
    <property type="project" value="UniProtKB-KW"/>
</dbReference>
<dbReference type="PANTHER" id="PTHR43033:SF1">
    <property type="entry name" value="TRNA(ILE)-LYSIDINE SYNTHASE-RELATED"/>
    <property type="match status" value="1"/>
</dbReference>
<evidence type="ECO:0000259" key="9">
    <source>
        <dbReference type="SMART" id="SM00977"/>
    </source>
</evidence>
<dbReference type="InterPro" id="IPR014729">
    <property type="entry name" value="Rossmann-like_a/b/a_fold"/>
</dbReference>
<dbReference type="GO" id="GO:0032267">
    <property type="term" value="F:tRNA(Ile)-lysidine synthase activity"/>
    <property type="evidence" value="ECO:0007669"/>
    <property type="project" value="UniProtKB-EC"/>
</dbReference>
<feature type="domain" description="Lysidine-tRNA(Ile) synthetase C-terminal" evidence="9">
    <location>
        <begin position="273"/>
        <end position="330"/>
    </location>
</feature>
<dbReference type="InterPro" id="IPR012796">
    <property type="entry name" value="Lysidine-tRNA-synth_C"/>
</dbReference>
<protein>
    <recommendedName>
        <fullName evidence="2">tRNA(Ile)-lysidine synthetase</fullName>
        <ecNumber evidence="2">6.3.4.19</ecNumber>
    </recommendedName>
</protein>
<accession>W0NTR7</accession>
<keyword evidence="7" id="KW-0067">ATP-binding</keyword>
<dbReference type="SUPFAM" id="SSF56037">
    <property type="entry name" value="PheT/TilS domain"/>
    <property type="match status" value="1"/>
</dbReference>
<evidence type="ECO:0000313" key="10">
    <source>
        <dbReference type="EMBL" id="AHG52928.1"/>
    </source>
</evidence>
<dbReference type="HAMAP" id="MF_01161">
    <property type="entry name" value="tRNA_Ile_lys_synt"/>
    <property type="match status" value="1"/>
</dbReference>
<keyword evidence="3" id="KW-0963">Cytoplasm</keyword>
<dbReference type="CDD" id="cd01992">
    <property type="entry name" value="TilS_N"/>
    <property type="match status" value="1"/>
</dbReference>
<dbReference type="Pfam" id="PF11734">
    <property type="entry name" value="TilS_C"/>
    <property type="match status" value="1"/>
</dbReference>
<evidence type="ECO:0000256" key="5">
    <source>
        <dbReference type="ARBA" id="ARBA00022694"/>
    </source>
</evidence>
<dbReference type="InterPro" id="IPR011063">
    <property type="entry name" value="TilS/TtcA_N"/>
</dbReference>
<dbReference type="EC" id="6.3.4.19" evidence="2"/>
<reference evidence="10" key="1">
    <citation type="submission" date="2013-09" db="EMBL/GenBank/DDBJ databases">
        <title>Novel inorganic pyrophosphatase from soil metagenomic and family and subfamily prediction.</title>
        <authorList>
            <person name="Rodrigues G.R."/>
            <person name="Val-Moraes S.P."/>
            <person name="Varani A.M."/>
            <person name="Lemos E.G.M."/>
            <person name="Pizauro J.M."/>
        </authorList>
    </citation>
    <scope>NUCLEOTIDE SEQUENCE</scope>
</reference>
<keyword evidence="5" id="KW-0819">tRNA processing</keyword>
<sequence>MRAYRRHNGGVELLDRIEEYIRRHELIEPGGDVVCLVSGGADSTCLWHALGRLGYRVSAVHINHGLRGDESEKDADFCANVLHAEVIDARNRPLLGNEEAALRDLRYSLTAGRGLRATGHTASDQVETILYRLAASGSTRGIKPRREDSVVRPLLGVWREETEVYCAENGLEPRLDTSNADTLRGLIRSEIVPPLRRLHPAAEENIRRLADERPRLPRGMEDTLLELLSSTHGTKYADLGREIRAVREYDRVSLDRGPVRWGPWLIESTEPRLEVRTRRSGDRVRGRRKLQDVFVDAKVPRAERDDWPVVVLDEEVVAVPGIVEDARVRVTRPTPGGRTET</sequence>
<evidence type="ECO:0000256" key="1">
    <source>
        <dbReference type="ARBA" id="ARBA00004496"/>
    </source>
</evidence>
<dbReference type="SUPFAM" id="SSF52402">
    <property type="entry name" value="Adenine nucleotide alpha hydrolases-like"/>
    <property type="match status" value="1"/>
</dbReference>
<dbReference type="Gene3D" id="3.40.50.620">
    <property type="entry name" value="HUPs"/>
    <property type="match status" value="1"/>
</dbReference>
<evidence type="ECO:0000256" key="8">
    <source>
        <dbReference type="ARBA" id="ARBA00048539"/>
    </source>
</evidence>
<name>W0NTR7_9ZZZZ</name>
<dbReference type="GO" id="GO:0005524">
    <property type="term" value="F:ATP binding"/>
    <property type="evidence" value="ECO:0007669"/>
    <property type="project" value="UniProtKB-KW"/>
</dbReference>
<dbReference type="PANTHER" id="PTHR43033">
    <property type="entry name" value="TRNA(ILE)-LYSIDINE SYNTHASE-RELATED"/>
    <property type="match status" value="1"/>
</dbReference>
<dbReference type="InterPro" id="IPR012094">
    <property type="entry name" value="tRNA_Ile_lys_synt"/>
</dbReference>
<keyword evidence="4 10" id="KW-0436">Ligase</keyword>
<dbReference type="Pfam" id="PF01171">
    <property type="entry name" value="ATP_bind_3"/>
    <property type="match status" value="1"/>
</dbReference>
<evidence type="ECO:0000256" key="7">
    <source>
        <dbReference type="ARBA" id="ARBA00022840"/>
    </source>
</evidence>
<keyword evidence="6" id="KW-0547">Nucleotide-binding</keyword>
<proteinExistence type="inferred from homology"/>
<evidence type="ECO:0000256" key="4">
    <source>
        <dbReference type="ARBA" id="ARBA00022598"/>
    </source>
</evidence>
<dbReference type="InterPro" id="IPR012795">
    <property type="entry name" value="tRNA_Ile_lys_synt_N"/>
</dbReference>
<comment type="catalytic activity">
    <reaction evidence="8">
        <text>cytidine(34) in tRNA(Ile2) + L-lysine + ATP = lysidine(34) in tRNA(Ile2) + AMP + diphosphate + H(+)</text>
        <dbReference type="Rhea" id="RHEA:43744"/>
        <dbReference type="Rhea" id="RHEA-COMP:10625"/>
        <dbReference type="Rhea" id="RHEA-COMP:10670"/>
        <dbReference type="ChEBI" id="CHEBI:15378"/>
        <dbReference type="ChEBI" id="CHEBI:30616"/>
        <dbReference type="ChEBI" id="CHEBI:32551"/>
        <dbReference type="ChEBI" id="CHEBI:33019"/>
        <dbReference type="ChEBI" id="CHEBI:82748"/>
        <dbReference type="ChEBI" id="CHEBI:83665"/>
        <dbReference type="ChEBI" id="CHEBI:456215"/>
        <dbReference type="EC" id="6.3.4.19"/>
    </reaction>
</comment>
<gene>
    <name evidence="10" type="primary">tilS</name>
    <name evidence="10" type="ORF">META_00002</name>
</gene>
<dbReference type="EMBL" id="KF715620">
    <property type="protein sequence ID" value="AHG52928.1"/>
    <property type="molecule type" value="Genomic_DNA"/>
</dbReference>
<evidence type="ECO:0000256" key="6">
    <source>
        <dbReference type="ARBA" id="ARBA00022741"/>
    </source>
</evidence>
<dbReference type="NCBIfam" id="TIGR02433">
    <property type="entry name" value="lysidine_TilS_C"/>
    <property type="match status" value="1"/>
</dbReference>
<comment type="subcellular location">
    <subcellularLocation>
        <location evidence="1">Cytoplasm</location>
    </subcellularLocation>
</comment>
<evidence type="ECO:0000256" key="2">
    <source>
        <dbReference type="ARBA" id="ARBA00013267"/>
    </source>
</evidence>
<dbReference type="SMART" id="SM00977">
    <property type="entry name" value="TilS_C"/>
    <property type="match status" value="1"/>
</dbReference>
<evidence type="ECO:0000256" key="3">
    <source>
        <dbReference type="ARBA" id="ARBA00022490"/>
    </source>
</evidence>